<comment type="caution">
    <text evidence="12">The sequence shown here is derived from an EMBL/GenBank/DDBJ whole genome shotgun (WGS) entry which is preliminary data.</text>
</comment>
<dbReference type="InterPro" id="IPR003593">
    <property type="entry name" value="AAA+_ATPase"/>
</dbReference>
<dbReference type="CDD" id="cd13553">
    <property type="entry name" value="PBP2_NrtA_CpmA_like"/>
    <property type="match status" value="1"/>
</dbReference>
<dbReference type="EMBL" id="JAMPLM010000020">
    <property type="protein sequence ID" value="MEP1060672.1"/>
    <property type="molecule type" value="Genomic_DNA"/>
</dbReference>
<keyword evidence="7 12" id="KW-0067">ATP-binding</keyword>
<dbReference type="PROSITE" id="PS50893">
    <property type="entry name" value="ABC_TRANSPORTER_2"/>
    <property type="match status" value="1"/>
</dbReference>
<keyword evidence="10" id="KW-0472">Membrane</keyword>
<evidence type="ECO:0000256" key="9">
    <source>
        <dbReference type="ARBA" id="ARBA00023065"/>
    </source>
</evidence>
<dbReference type="GO" id="GO:0005524">
    <property type="term" value="F:ATP binding"/>
    <property type="evidence" value="ECO:0007669"/>
    <property type="project" value="UniProtKB-KW"/>
</dbReference>
<dbReference type="InterPro" id="IPR005890">
    <property type="entry name" value="NO3_transporter_ATP-bd-like"/>
</dbReference>
<dbReference type="SUPFAM" id="SSF52540">
    <property type="entry name" value="P-loop containing nucleoside triphosphate hydrolases"/>
    <property type="match status" value="1"/>
</dbReference>
<dbReference type="InterPro" id="IPR017871">
    <property type="entry name" value="ABC_transporter-like_CS"/>
</dbReference>
<gene>
    <name evidence="12" type="ORF">NDI38_19755</name>
</gene>
<evidence type="ECO:0000256" key="4">
    <source>
        <dbReference type="ARBA" id="ARBA00022475"/>
    </source>
</evidence>
<dbReference type="PROSITE" id="PS00211">
    <property type="entry name" value="ABC_TRANSPORTER_1"/>
    <property type="match status" value="1"/>
</dbReference>
<keyword evidence="4" id="KW-1003">Cell membrane</keyword>
<evidence type="ECO:0000256" key="6">
    <source>
        <dbReference type="ARBA" id="ARBA00022741"/>
    </source>
</evidence>
<proteinExistence type="inferred from homology"/>
<reference evidence="12 13" key="1">
    <citation type="submission" date="2022-04" db="EMBL/GenBank/DDBJ databases">
        <title>Positive selection, recombination, and allopatry shape intraspecific diversity of widespread and dominant cyanobacteria.</title>
        <authorList>
            <person name="Wei J."/>
            <person name="Shu W."/>
            <person name="Hu C."/>
        </authorList>
    </citation>
    <scope>NUCLEOTIDE SEQUENCE [LARGE SCALE GENOMIC DNA]</scope>
    <source>
        <strain evidence="12 13">AS-A4</strain>
    </source>
</reference>
<evidence type="ECO:0000256" key="10">
    <source>
        <dbReference type="ARBA" id="ARBA00023136"/>
    </source>
</evidence>
<dbReference type="Pfam" id="PF00005">
    <property type="entry name" value="ABC_tran"/>
    <property type="match status" value="1"/>
</dbReference>
<comment type="subcellular location">
    <subcellularLocation>
        <location evidence="1">Cell inner membrane</location>
        <topology evidence="1">Peripheral membrane protein</topology>
    </subcellularLocation>
</comment>
<dbReference type="CDD" id="cd03293">
    <property type="entry name" value="ABC_NrtD_SsuB_transporters"/>
    <property type="match status" value="1"/>
</dbReference>
<dbReference type="Proteomes" id="UP001476950">
    <property type="component" value="Unassembled WGS sequence"/>
</dbReference>
<evidence type="ECO:0000256" key="8">
    <source>
        <dbReference type="ARBA" id="ARBA00022967"/>
    </source>
</evidence>
<dbReference type="Gene3D" id="3.40.190.10">
    <property type="entry name" value="Periplasmic binding protein-like II"/>
    <property type="match status" value="2"/>
</dbReference>
<accession>A0ABV0KN66</accession>
<dbReference type="Pfam" id="PF13379">
    <property type="entry name" value="NMT1_2"/>
    <property type="match status" value="1"/>
</dbReference>
<evidence type="ECO:0000256" key="2">
    <source>
        <dbReference type="ARBA" id="ARBA00009440"/>
    </source>
</evidence>
<dbReference type="PANTHER" id="PTHR42781:SF8">
    <property type="entry name" value="BICARBONATE TRANSPORT ATP-BINDING PROTEIN CMPC"/>
    <property type="match status" value="1"/>
</dbReference>
<keyword evidence="13" id="KW-1185">Reference proteome</keyword>
<evidence type="ECO:0000256" key="1">
    <source>
        <dbReference type="ARBA" id="ARBA00004417"/>
    </source>
</evidence>
<protein>
    <submittedName>
        <fullName evidence="12">Nitrate ABC transporter ATP-binding protein</fullName>
    </submittedName>
</protein>
<dbReference type="Gene3D" id="3.40.50.300">
    <property type="entry name" value="P-loop containing nucleotide triphosphate hydrolases"/>
    <property type="match status" value="1"/>
</dbReference>
<comment type="similarity">
    <text evidence="2">Belongs to the ABC transporter superfamily. Nitrate/nitrite/cyanate uptake transporter (NitT) (TC 3.A.1.16) family.</text>
</comment>
<evidence type="ECO:0000256" key="7">
    <source>
        <dbReference type="ARBA" id="ARBA00022840"/>
    </source>
</evidence>
<evidence type="ECO:0000256" key="5">
    <source>
        <dbReference type="ARBA" id="ARBA00022519"/>
    </source>
</evidence>
<name>A0ABV0KN66_9CYAN</name>
<dbReference type="SMART" id="SM00382">
    <property type="entry name" value="AAA"/>
    <property type="match status" value="1"/>
</dbReference>
<dbReference type="NCBIfam" id="TIGR01184">
    <property type="entry name" value="ntrCD"/>
    <property type="match status" value="1"/>
</dbReference>
<evidence type="ECO:0000256" key="3">
    <source>
        <dbReference type="ARBA" id="ARBA00022448"/>
    </source>
</evidence>
<dbReference type="RefSeq" id="WP_190448663.1">
    <property type="nucleotide sequence ID" value="NZ_JAMPLM010000020.1"/>
</dbReference>
<keyword evidence="8" id="KW-1278">Translocase</keyword>
<keyword evidence="3" id="KW-0813">Transport</keyword>
<evidence type="ECO:0000313" key="12">
    <source>
        <dbReference type="EMBL" id="MEP1060672.1"/>
    </source>
</evidence>
<keyword evidence="9" id="KW-0406">Ion transport</keyword>
<evidence type="ECO:0000313" key="13">
    <source>
        <dbReference type="Proteomes" id="UP001476950"/>
    </source>
</evidence>
<keyword evidence="6" id="KW-0547">Nucleotide-binding</keyword>
<dbReference type="InterPro" id="IPR027417">
    <property type="entry name" value="P-loop_NTPase"/>
</dbReference>
<dbReference type="SUPFAM" id="SSF53850">
    <property type="entry name" value="Periplasmic binding protein-like II"/>
    <property type="match status" value="1"/>
</dbReference>
<organism evidence="12 13">
    <name type="scientific">Stenomitos frigidus AS-A4</name>
    <dbReference type="NCBI Taxonomy" id="2933935"/>
    <lineage>
        <taxon>Bacteria</taxon>
        <taxon>Bacillati</taxon>
        <taxon>Cyanobacteriota</taxon>
        <taxon>Cyanophyceae</taxon>
        <taxon>Leptolyngbyales</taxon>
        <taxon>Leptolyngbyaceae</taxon>
        <taxon>Stenomitos</taxon>
    </lineage>
</organism>
<dbReference type="InterPro" id="IPR050093">
    <property type="entry name" value="ABC_SmlMolc_Importer"/>
</dbReference>
<keyword evidence="5" id="KW-0997">Cell inner membrane</keyword>
<evidence type="ECO:0000259" key="11">
    <source>
        <dbReference type="PROSITE" id="PS50893"/>
    </source>
</evidence>
<sequence>MSSFVEVDHVDQVFPLPNGLKYIALKNITLDITKGEFITLLGHSGCGKSTLLNIIAGLNTPTQGGVVLEGRQVTKPGPDRMVVFQNYSLLPWLTVRENIALAVNRVMKDLPAEERKDIIERHIDLVKLRPAANKKPGQLSGGMKQRVAIARALSIRPKLLLLDEPFGALDALTRSSLQDQLMQIADEYQLTCIMVTHDVDEALLLSDRIVMLTNGPESYVGQILEVPFVRPRDRLKVVNHSNYYALRSEIVYFLNQQKKAKQRKVGQTAVIARNGLEKVNLELGFVPLTDCAPLIIAKEKGFFQKHGLEDVTLSREPSWKAISEGVASKRLDAAQMTAGMPLAMTLGMGGKAPLPTVTGLVLSRNGNAITFSKQLYDAGVRTLADFKHAIAQTPDKIHTLAVVHPSSMHNLLLRHWLASGGIDPDTDVSLTVIPPAQMVATLKAGSIDGFCAGEPWNSHAVQEGLGFVVATDFNIWPGHLEKVLGVREDWANQYPNTHLALVKALLEACEYCDDRRNREELATLLSRPEYVGAKLEYLRPGLVDPYRRSLDSEPENLPRFNQFYVDQTNCPYRTEGLWIMTQFARWGLTPFPKNWVDVLDRVRRVDVFGEAARELGLLDIEPNRGLVHFADGSVFNPDDPVGYLNGLAIKRELRIEEVAIDALVAATV</sequence>
<feature type="domain" description="ABC transporter" evidence="11">
    <location>
        <begin position="5"/>
        <end position="239"/>
    </location>
</feature>
<dbReference type="InterPro" id="IPR003439">
    <property type="entry name" value="ABC_transporter-like_ATP-bd"/>
</dbReference>
<dbReference type="InterPro" id="IPR044527">
    <property type="entry name" value="NrtA/CpmA_ABC-bd_dom"/>
</dbReference>
<dbReference type="PANTHER" id="PTHR42781">
    <property type="entry name" value="SPERMIDINE/PUTRESCINE IMPORT ATP-BINDING PROTEIN POTA"/>
    <property type="match status" value="1"/>
</dbReference>